<name>A0A1G7PAC7_PSEOR</name>
<evidence type="ECO:0000313" key="2">
    <source>
        <dbReference type="Proteomes" id="UP000198967"/>
    </source>
</evidence>
<dbReference type="EMBL" id="FNBE01000007">
    <property type="protein sequence ID" value="SDF83164.1"/>
    <property type="molecule type" value="Genomic_DNA"/>
</dbReference>
<reference evidence="1 2" key="1">
    <citation type="submission" date="2016-10" db="EMBL/GenBank/DDBJ databases">
        <authorList>
            <person name="de Groot N.N."/>
        </authorList>
    </citation>
    <scope>NUCLEOTIDE SEQUENCE [LARGE SCALE GENOMIC DNA]</scope>
    <source>
        <strain evidence="1 2">CGMCC 4.3143</strain>
    </source>
</reference>
<protein>
    <submittedName>
        <fullName evidence="1">Uncharacterized protein</fullName>
    </submittedName>
</protein>
<dbReference type="AlphaFoldDB" id="A0A1G7PAC7"/>
<proteinExistence type="predicted"/>
<dbReference type="RefSeq" id="WP_093082994.1">
    <property type="nucleotide sequence ID" value="NZ_FNBE01000007.1"/>
</dbReference>
<keyword evidence="2" id="KW-1185">Reference proteome</keyword>
<evidence type="ECO:0000313" key="1">
    <source>
        <dbReference type="EMBL" id="SDF83164.1"/>
    </source>
</evidence>
<dbReference type="Proteomes" id="UP000198967">
    <property type="component" value="Unassembled WGS sequence"/>
</dbReference>
<accession>A0A1G7PAC7</accession>
<gene>
    <name evidence="1" type="ORF">SAMN05216377_10759</name>
</gene>
<sequence>MSVAELTEPTVDERDGRVVLAQRFAVSGPGPVLLRARLSVGLGERGREDDAPVGAARPEILYWDNGVGLRRTEDCVVDSPSEIELVVLPVPDTITDIVVSGARAEEVAAS</sequence>
<dbReference type="STRING" id="366584.SAMN05216377_10759"/>
<organism evidence="1 2">
    <name type="scientific">Pseudonocardia oroxyli</name>
    <dbReference type="NCBI Taxonomy" id="366584"/>
    <lineage>
        <taxon>Bacteria</taxon>
        <taxon>Bacillati</taxon>
        <taxon>Actinomycetota</taxon>
        <taxon>Actinomycetes</taxon>
        <taxon>Pseudonocardiales</taxon>
        <taxon>Pseudonocardiaceae</taxon>
        <taxon>Pseudonocardia</taxon>
    </lineage>
</organism>